<dbReference type="InterPro" id="IPR011037">
    <property type="entry name" value="Pyrv_Knase-like_insert_dom_sf"/>
</dbReference>
<name>W8TD66_PEPAC</name>
<protein>
    <recommendedName>
        <fullName evidence="1">MOSC domain-containing protein</fullName>
    </recommendedName>
</protein>
<feature type="domain" description="MOSC" evidence="1">
    <location>
        <begin position="44"/>
        <end position="145"/>
    </location>
</feature>
<dbReference type="GO" id="GO:0003824">
    <property type="term" value="F:catalytic activity"/>
    <property type="evidence" value="ECO:0007669"/>
    <property type="project" value="InterPro"/>
</dbReference>
<gene>
    <name evidence="2" type="ORF">EAL2_c04460</name>
</gene>
<proteinExistence type="predicted"/>
<dbReference type="Proteomes" id="UP000019591">
    <property type="component" value="Chromosome"/>
</dbReference>
<dbReference type="KEGG" id="eac:EAL2_c04460"/>
<dbReference type="OrthoDB" id="9789048at2"/>
<dbReference type="PANTHER" id="PTHR36930:SF1">
    <property type="entry name" value="MOSC DOMAIN-CONTAINING PROTEIN"/>
    <property type="match status" value="1"/>
</dbReference>
<accession>W8TD66</accession>
<dbReference type="GO" id="GO:0030151">
    <property type="term" value="F:molybdenum ion binding"/>
    <property type="evidence" value="ECO:0007669"/>
    <property type="project" value="InterPro"/>
</dbReference>
<organism evidence="2 3">
    <name type="scientific">Peptoclostridium acidaminophilum DSM 3953</name>
    <dbReference type="NCBI Taxonomy" id="1286171"/>
    <lineage>
        <taxon>Bacteria</taxon>
        <taxon>Bacillati</taxon>
        <taxon>Bacillota</taxon>
        <taxon>Clostridia</taxon>
        <taxon>Peptostreptococcales</taxon>
        <taxon>Peptoclostridiaceae</taxon>
        <taxon>Peptoclostridium</taxon>
    </lineage>
</organism>
<dbReference type="InterPro" id="IPR052716">
    <property type="entry name" value="MOSC_domain"/>
</dbReference>
<keyword evidence="3" id="KW-1185">Reference proteome</keyword>
<dbReference type="SUPFAM" id="SSF50800">
    <property type="entry name" value="PK beta-barrel domain-like"/>
    <property type="match status" value="1"/>
</dbReference>
<dbReference type="eggNOG" id="COG2258">
    <property type="taxonomic scope" value="Bacteria"/>
</dbReference>
<dbReference type="PATRIC" id="fig|1286171.3.peg.390"/>
<dbReference type="PANTHER" id="PTHR36930">
    <property type="entry name" value="METAL-SULFUR CLUSTER BIOSYNTHESIS PROTEINS YUAD-RELATED"/>
    <property type="match status" value="1"/>
</dbReference>
<dbReference type="STRING" id="1286171.EAL2_c04460"/>
<dbReference type="InterPro" id="IPR005302">
    <property type="entry name" value="MoCF_Sase_C"/>
</dbReference>
<dbReference type="Gene3D" id="2.40.33.20">
    <property type="entry name" value="PK beta-barrel domain-like"/>
    <property type="match status" value="1"/>
</dbReference>
<sequence>MNAHVEQLSIRPDKKKPAEYVNRLQVCDKTGIINDYHSQEGDFQVSLFQGESREERDETPVKYGVQGFCTKKFEANITTRGLDFSLLEKGTRLAIGTAEIEITKSGKNCHEACPLRELTLDCVMLRACAFARILKSGEIKKGDIVSFVD</sequence>
<evidence type="ECO:0000313" key="3">
    <source>
        <dbReference type="Proteomes" id="UP000019591"/>
    </source>
</evidence>
<dbReference type="AlphaFoldDB" id="W8TD66"/>
<dbReference type="GO" id="GO:0030170">
    <property type="term" value="F:pyridoxal phosphate binding"/>
    <property type="evidence" value="ECO:0007669"/>
    <property type="project" value="InterPro"/>
</dbReference>
<dbReference type="EMBL" id="CP007452">
    <property type="protein sequence ID" value="AHM55748.1"/>
    <property type="molecule type" value="Genomic_DNA"/>
</dbReference>
<evidence type="ECO:0000259" key="1">
    <source>
        <dbReference type="Pfam" id="PF03473"/>
    </source>
</evidence>
<evidence type="ECO:0000313" key="2">
    <source>
        <dbReference type="EMBL" id="AHM55748.1"/>
    </source>
</evidence>
<dbReference type="Pfam" id="PF03473">
    <property type="entry name" value="MOSC"/>
    <property type="match status" value="1"/>
</dbReference>
<dbReference type="HOGENOM" id="CLU_122785_1_0_9"/>
<reference evidence="2 3" key="1">
    <citation type="journal article" date="2014" name="Genome Announc.">
        <title>Complete Genome Sequence of Amino Acid-Utilizing Eubacterium acidaminophilum al-2 (DSM 3953).</title>
        <authorList>
            <person name="Poehlein A."/>
            <person name="Andreesen J.R."/>
            <person name="Daniel R."/>
        </authorList>
    </citation>
    <scope>NUCLEOTIDE SEQUENCE [LARGE SCALE GENOMIC DNA]</scope>
    <source>
        <strain evidence="2 3">DSM 3953</strain>
    </source>
</reference>
<dbReference type="RefSeq" id="WP_025434787.1">
    <property type="nucleotide sequence ID" value="NZ_CP007452.1"/>
</dbReference>